<sequence>MWCCGSEWHIKEKCLGAVVVRGRQRLPGDKPSATPAAAQATHARLSEIGGVRGDGRADIAATGLQVLGYWYLTSHQGSQVLT</sequence>
<dbReference type="EMBL" id="VSRR010031883">
    <property type="protein sequence ID" value="MPC70878.1"/>
    <property type="molecule type" value="Genomic_DNA"/>
</dbReference>
<organism evidence="1 2">
    <name type="scientific">Portunus trituberculatus</name>
    <name type="common">Swimming crab</name>
    <name type="synonym">Neptunus trituberculatus</name>
    <dbReference type="NCBI Taxonomy" id="210409"/>
    <lineage>
        <taxon>Eukaryota</taxon>
        <taxon>Metazoa</taxon>
        <taxon>Ecdysozoa</taxon>
        <taxon>Arthropoda</taxon>
        <taxon>Crustacea</taxon>
        <taxon>Multicrustacea</taxon>
        <taxon>Malacostraca</taxon>
        <taxon>Eumalacostraca</taxon>
        <taxon>Eucarida</taxon>
        <taxon>Decapoda</taxon>
        <taxon>Pleocyemata</taxon>
        <taxon>Brachyura</taxon>
        <taxon>Eubrachyura</taxon>
        <taxon>Portunoidea</taxon>
        <taxon>Portunidae</taxon>
        <taxon>Portuninae</taxon>
        <taxon>Portunus</taxon>
    </lineage>
</organism>
<dbReference type="Proteomes" id="UP000324222">
    <property type="component" value="Unassembled WGS sequence"/>
</dbReference>
<comment type="caution">
    <text evidence="1">The sequence shown here is derived from an EMBL/GenBank/DDBJ whole genome shotgun (WGS) entry which is preliminary data.</text>
</comment>
<accession>A0A5B7HQ98</accession>
<evidence type="ECO:0000313" key="1">
    <source>
        <dbReference type="EMBL" id="MPC70878.1"/>
    </source>
</evidence>
<name>A0A5B7HQ98_PORTR</name>
<proteinExistence type="predicted"/>
<protein>
    <submittedName>
        <fullName evidence="1">Uncharacterized protein</fullName>
    </submittedName>
</protein>
<evidence type="ECO:0000313" key="2">
    <source>
        <dbReference type="Proteomes" id="UP000324222"/>
    </source>
</evidence>
<dbReference type="AlphaFoldDB" id="A0A5B7HQ98"/>
<keyword evidence="2" id="KW-1185">Reference proteome</keyword>
<gene>
    <name evidence="1" type="ORF">E2C01_065140</name>
</gene>
<reference evidence="1 2" key="1">
    <citation type="submission" date="2019-05" db="EMBL/GenBank/DDBJ databases">
        <title>Another draft genome of Portunus trituberculatus and its Hox gene families provides insights of decapod evolution.</title>
        <authorList>
            <person name="Jeong J.-H."/>
            <person name="Song I."/>
            <person name="Kim S."/>
            <person name="Choi T."/>
            <person name="Kim D."/>
            <person name="Ryu S."/>
            <person name="Kim W."/>
        </authorList>
    </citation>
    <scope>NUCLEOTIDE SEQUENCE [LARGE SCALE GENOMIC DNA]</scope>
    <source>
        <tissue evidence="1">Muscle</tissue>
    </source>
</reference>